<dbReference type="Pfam" id="PF00501">
    <property type="entry name" value="AMP-binding"/>
    <property type="match status" value="1"/>
</dbReference>
<feature type="domain" description="AMP-dependent synthetase/ligase" evidence="3">
    <location>
        <begin position="10"/>
        <end position="366"/>
    </location>
</feature>
<keyword evidence="6" id="KW-1185">Reference proteome</keyword>
<feature type="domain" description="AMP-binding enzyme C-terminal" evidence="4">
    <location>
        <begin position="416"/>
        <end position="490"/>
    </location>
</feature>
<reference evidence="5 6" key="1">
    <citation type="submission" date="2024-03" db="EMBL/GenBank/DDBJ databases">
        <title>Human intestinal bacterial collection.</title>
        <authorList>
            <person name="Pauvert C."/>
            <person name="Hitch T.C.A."/>
            <person name="Clavel T."/>
        </authorList>
    </citation>
    <scope>NUCLEOTIDE SEQUENCE [LARGE SCALE GENOMIC DNA]</scope>
    <source>
        <strain evidence="5 6">CLA-JM-H44</strain>
    </source>
</reference>
<dbReference type="RefSeq" id="WP_349217593.1">
    <property type="nucleotide sequence ID" value="NZ_JBBMFD010000001.1"/>
</dbReference>
<comment type="similarity">
    <text evidence="1">Belongs to the ATP-dependent AMP-binding enzyme family.</text>
</comment>
<dbReference type="PANTHER" id="PTHR43201:SF5">
    <property type="entry name" value="MEDIUM-CHAIN ACYL-COA LIGASE ACSF2, MITOCHONDRIAL"/>
    <property type="match status" value="1"/>
</dbReference>
<organism evidence="5 6">
    <name type="scientific">Solibaculum intestinale</name>
    <dbReference type="NCBI Taxonomy" id="3133165"/>
    <lineage>
        <taxon>Bacteria</taxon>
        <taxon>Bacillati</taxon>
        <taxon>Bacillota</taxon>
        <taxon>Clostridia</taxon>
        <taxon>Eubacteriales</taxon>
        <taxon>Oscillospiraceae</taxon>
        <taxon>Solibaculum</taxon>
    </lineage>
</organism>
<dbReference type="Proteomes" id="UP001489509">
    <property type="component" value="Unassembled WGS sequence"/>
</dbReference>
<evidence type="ECO:0000256" key="1">
    <source>
        <dbReference type="ARBA" id="ARBA00006432"/>
    </source>
</evidence>
<keyword evidence="2" id="KW-0436">Ligase</keyword>
<dbReference type="PROSITE" id="PS00455">
    <property type="entry name" value="AMP_BINDING"/>
    <property type="match status" value="1"/>
</dbReference>
<proteinExistence type="inferred from homology"/>
<dbReference type="EMBL" id="JBBMFD010000001">
    <property type="protein sequence ID" value="MEQ2439317.1"/>
    <property type="molecule type" value="Genomic_DNA"/>
</dbReference>
<dbReference type="InterPro" id="IPR000873">
    <property type="entry name" value="AMP-dep_synth/lig_dom"/>
</dbReference>
<dbReference type="Gene3D" id="3.30.300.30">
    <property type="match status" value="1"/>
</dbReference>
<sequence length="494" mass="55115">MRIKELLQRRKQSTKIAIKYGEESLTYKQWNEKAADLSNRIMAQASPDSRNIALFLPNSISYAVAYFAAAFADKVVVPIGVKAKGPEIVSTLQYCEIDLILTDTNGMDILGEILKDYPYQLCVLLVDDENPRCFHPECGNVEKTDAIGFEGTADDVFLMLHTSGTTSNPKRVMLTHQNLLSNIESNIQSLQLTAQDVTLITLPMHFGYCNTAQFLTHVYLGASIVILGGIFFPKSFLETVQQESVTNFTCVPAALLLLLQYRFSSQYDVSSLRYICFGGSSIPAGQLEQLIHMFPTVGFVQTYGQTEASPRITALLPCDCLKKLGSVGKPIPQVRVQIELEDGTQAKPNQIGEIVVQGPNVMKGYYKREDITKQTIVNGWLHTGDLGYIDPDGYYYLTGRKKNMIISGGINIYPEEIEEILLQHPAIEEACVFAEPDAILNEVPAAKIKVSDRGIDIHALHEYCSQRLASYKVPTQIYIVEELPKTYNGKLKRY</sequence>
<dbReference type="Gene3D" id="3.40.50.12780">
    <property type="entry name" value="N-terminal domain of ligase-like"/>
    <property type="match status" value="1"/>
</dbReference>
<protein>
    <submittedName>
        <fullName evidence="5">Class I adenylate-forming enzyme family protein</fullName>
    </submittedName>
</protein>
<evidence type="ECO:0000313" key="5">
    <source>
        <dbReference type="EMBL" id="MEQ2439317.1"/>
    </source>
</evidence>
<dbReference type="CDD" id="cd04433">
    <property type="entry name" value="AFD_class_I"/>
    <property type="match status" value="1"/>
</dbReference>
<evidence type="ECO:0000259" key="4">
    <source>
        <dbReference type="Pfam" id="PF13193"/>
    </source>
</evidence>
<dbReference type="SUPFAM" id="SSF56801">
    <property type="entry name" value="Acetyl-CoA synthetase-like"/>
    <property type="match status" value="1"/>
</dbReference>
<gene>
    <name evidence="5" type="ORF">WMO26_00575</name>
</gene>
<evidence type="ECO:0000256" key="2">
    <source>
        <dbReference type="ARBA" id="ARBA00022598"/>
    </source>
</evidence>
<dbReference type="InterPro" id="IPR020845">
    <property type="entry name" value="AMP-binding_CS"/>
</dbReference>
<dbReference type="InterPro" id="IPR045851">
    <property type="entry name" value="AMP-bd_C_sf"/>
</dbReference>
<name>A0ABV1DW93_9FIRM</name>
<dbReference type="InterPro" id="IPR025110">
    <property type="entry name" value="AMP-bd_C"/>
</dbReference>
<dbReference type="InterPro" id="IPR042099">
    <property type="entry name" value="ANL_N_sf"/>
</dbReference>
<dbReference type="PANTHER" id="PTHR43201">
    <property type="entry name" value="ACYL-COA SYNTHETASE"/>
    <property type="match status" value="1"/>
</dbReference>
<evidence type="ECO:0000313" key="6">
    <source>
        <dbReference type="Proteomes" id="UP001489509"/>
    </source>
</evidence>
<comment type="caution">
    <text evidence="5">The sequence shown here is derived from an EMBL/GenBank/DDBJ whole genome shotgun (WGS) entry which is preliminary data.</text>
</comment>
<evidence type="ECO:0000259" key="3">
    <source>
        <dbReference type="Pfam" id="PF00501"/>
    </source>
</evidence>
<dbReference type="Pfam" id="PF13193">
    <property type="entry name" value="AMP-binding_C"/>
    <property type="match status" value="1"/>
</dbReference>
<accession>A0ABV1DW93</accession>